<protein>
    <submittedName>
        <fullName evidence="8">G_PROTEIN_RECEP_F1_2 domain-containing protein</fullName>
    </submittedName>
</protein>
<dbReference type="CDD" id="cd14978">
    <property type="entry name" value="7tmA_FMRFamide_R-like"/>
    <property type="match status" value="1"/>
</dbReference>
<organism evidence="7 8">
    <name type="scientific">Parastrongyloides trichosuri</name>
    <name type="common">Possum-specific nematode worm</name>
    <dbReference type="NCBI Taxonomy" id="131310"/>
    <lineage>
        <taxon>Eukaryota</taxon>
        <taxon>Metazoa</taxon>
        <taxon>Ecdysozoa</taxon>
        <taxon>Nematoda</taxon>
        <taxon>Chromadorea</taxon>
        <taxon>Rhabditida</taxon>
        <taxon>Tylenchina</taxon>
        <taxon>Panagrolaimomorpha</taxon>
        <taxon>Strongyloidoidea</taxon>
        <taxon>Strongyloididae</taxon>
        <taxon>Parastrongyloides</taxon>
    </lineage>
</organism>
<comment type="subcellular location">
    <subcellularLocation>
        <location evidence="1">Membrane</location>
    </subcellularLocation>
</comment>
<accession>A0A0N4ZYG3</accession>
<proteinExistence type="predicted"/>
<feature type="transmembrane region" description="Helical" evidence="5">
    <location>
        <begin position="151"/>
        <end position="168"/>
    </location>
</feature>
<name>A0A0N4ZYG3_PARTI</name>
<evidence type="ECO:0000256" key="4">
    <source>
        <dbReference type="ARBA" id="ARBA00023136"/>
    </source>
</evidence>
<dbReference type="PRINTS" id="PR00237">
    <property type="entry name" value="GPCRRHODOPSN"/>
</dbReference>
<dbReference type="InterPro" id="IPR000276">
    <property type="entry name" value="GPCR_Rhodpsn"/>
</dbReference>
<feature type="transmembrane region" description="Helical" evidence="5">
    <location>
        <begin position="284"/>
        <end position="308"/>
    </location>
</feature>
<dbReference type="PANTHER" id="PTHR46273">
    <property type="entry name" value="MYOSUPPRESSIN RECEPTOR 1, ISOFORM B-RELATED"/>
    <property type="match status" value="1"/>
</dbReference>
<evidence type="ECO:0000256" key="2">
    <source>
        <dbReference type="ARBA" id="ARBA00022692"/>
    </source>
</evidence>
<dbReference type="InterPro" id="IPR053219">
    <property type="entry name" value="GPCR_Dmsr-1"/>
</dbReference>
<evidence type="ECO:0000256" key="5">
    <source>
        <dbReference type="SAM" id="Phobius"/>
    </source>
</evidence>
<dbReference type="GO" id="GO:0005886">
    <property type="term" value="C:plasma membrane"/>
    <property type="evidence" value="ECO:0007669"/>
    <property type="project" value="TreeGrafter"/>
</dbReference>
<evidence type="ECO:0000259" key="6">
    <source>
        <dbReference type="PROSITE" id="PS50262"/>
    </source>
</evidence>
<dbReference type="Proteomes" id="UP000038045">
    <property type="component" value="Unplaced"/>
</dbReference>
<dbReference type="GO" id="GO:0008528">
    <property type="term" value="F:G protein-coupled peptide receptor activity"/>
    <property type="evidence" value="ECO:0007669"/>
    <property type="project" value="InterPro"/>
</dbReference>
<feature type="transmembrane region" description="Helical" evidence="5">
    <location>
        <begin position="37"/>
        <end position="57"/>
    </location>
</feature>
<evidence type="ECO:0000256" key="1">
    <source>
        <dbReference type="ARBA" id="ARBA00004370"/>
    </source>
</evidence>
<dbReference type="Pfam" id="PF10324">
    <property type="entry name" value="7TM_GPCR_Srw"/>
    <property type="match status" value="1"/>
</dbReference>
<feature type="transmembrane region" description="Helical" evidence="5">
    <location>
        <begin position="108"/>
        <end position="130"/>
    </location>
</feature>
<dbReference type="PANTHER" id="PTHR46273:SF4">
    <property type="entry name" value="AT19640P"/>
    <property type="match status" value="1"/>
</dbReference>
<dbReference type="WBParaSite" id="PTRK_0001383300.1">
    <property type="protein sequence ID" value="PTRK_0001383300.1"/>
    <property type="gene ID" value="PTRK_0001383300"/>
</dbReference>
<keyword evidence="2 5" id="KW-0812">Transmembrane</keyword>
<feature type="domain" description="G-protein coupled receptors family 1 profile" evidence="6">
    <location>
        <begin position="49"/>
        <end position="337"/>
    </location>
</feature>
<dbReference type="PROSITE" id="PS50262">
    <property type="entry name" value="G_PROTEIN_RECEP_F1_2"/>
    <property type="match status" value="1"/>
</dbReference>
<dbReference type="SUPFAM" id="SSF81321">
    <property type="entry name" value="Family A G protein-coupled receptor-like"/>
    <property type="match status" value="1"/>
</dbReference>
<evidence type="ECO:0000313" key="8">
    <source>
        <dbReference type="WBParaSite" id="PTRK_0001383300.1"/>
    </source>
</evidence>
<dbReference type="Gene3D" id="1.20.1070.10">
    <property type="entry name" value="Rhodopsin 7-helix transmembrane proteins"/>
    <property type="match status" value="1"/>
</dbReference>
<feature type="transmembrane region" description="Helical" evidence="5">
    <location>
        <begin position="314"/>
        <end position="337"/>
    </location>
</feature>
<feature type="transmembrane region" description="Helical" evidence="5">
    <location>
        <begin position="69"/>
        <end position="88"/>
    </location>
</feature>
<evidence type="ECO:0000313" key="7">
    <source>
        <dbReference type="Proteomes" id="UP000038045"/>
    </source>
</evidence>
<keyword evidence="3 5" id="KW-1133">Transmembrane helix</keyword>
<feature type="transmembrane region" description="Helical" evidence="5">
    <location>
        <begin position="225"/>
        <end position="254"/>
    </location>
</feature>
<dbReference type="STRING" id="131310.A0A0N4ZYG3"/>
<sequence>MFGCGREVNETEQNEMIQYYIELIGKEIKLYDKIHVYIYQILCLLGVPLNILIIVVLLRPQMRKNPFNLYLIVIAVCDLILMANYYIFHFIERCHPFYYTYFWIIYTKLYAITSVFLHSLSLWLTVIMAIHRYIVVKNSNGSQSKINWNSYKITLLGIGAAICISLIGSTPNTLRYEIQNNGLVKAEERCLVKGGKYAHYYTEKSEIEAYRFVRPSFWNCNWERLTFWIAGLLLKVIPCMLLTIFMTLLVRILIEARERRNRLVGSRTVQCTAKTQAERTTAMLTIIVAVFLITELPQGIFVFLQGVYSATEVIHLYLGQFLDFLALLNSSVNFVLYTTMSYQFRSQFIETFASYLPKTFERISGSDTIATNVLPTKVNRDNQSNHFNQNKVHLVSIATSLNGNEDKGKIDAV</sequence>
<reference evidence="8" key="1">
    <citation type="submission" date="2017-02" db="UniProtKB">
        <authorList>
            <consortium name="WormBaseParasite"/>
        </authorList>
    </citation>
    <scope>IDENTIFICATION</scope>
</reference>
<keyword evidence="4 5" id="KW-0472">Membrane</keyword>
<evidence type="ECO:0000256" key="3">
    <source>
        <dbReference type="ARBA" id="ARBA00022989"/>
    </source>
</evidence>
<dbReference type="AlphaFoldDB" id="A0A0N4ZYG3"/>
<dbReference type="InterPro" id="IPR019427">
    <property type="entry name" value="7TM_GPCR_serpentine_rcpt_Srw"/>
</dbReference>
<keyword evidence="7" id="KW-1185">Reference proteome</keyword>
<dbReference type="InterPro" id="IPR017452">
    <property type="entry name" value="GPCR_Rhodpsn_7TM"/>
</dbReference>